<evidence type="ECO:0000313" key="2">
    <source>
        <dbReference type="Proteomes" id="UP001219934"/>
    </source>
</evidence>
<gene>
    <name evidence="1" type="ORF">JOQ06_025799</name>
</gene>
<protein>
    <submittedName>
        <fullName evidence="1">Uncharacterized protein</fullName>
    </submittedName>
</protein>
<keyword evidence="2" id="KW-1185">Reference proteome</keyword>
<proteinExistence type="predicted"/>
<dbReference type="EMBL" id="JAPTMU010000015">
    <property type="protein sequence ID" value="KAJ4931504.1"/>
    <property type="molecule type" value="Genomic_DNA"/>
</dbReference>
<accession>A0AAD6FE84</accession>
<sequence>ANIRTATEARWPWVAIRMQRAAFPCRHHLHMERSTSLPLRQFILLDLRCDSVLFLRSLPPVESSVLWAHYKALSTQPAYRGPPRGRPSYRWHQIPVDARSPVNAVQAALQLAFRAVPSLVPVALSPKGNSHRDNGQLTRQWLGLLGALSEQQWCHHAALSSSPKQPSLEPLKKDWALTGLLVLKVLGARWGPFRPVSFGVGGRHRCIVPFGVAVAAARMGSIVLRLCRTSTPFANPPEGFGDKKPTLFVFLLPCPPREQRHLEMFFKPEIEERVSGGNCVHDVFTKWRTGRLLQYLCKVFCPSLYLSLSFSG</sequence>
<name>A0AAD6FE84_9TELE</name>
<organism evidence="1 2">
    <name type="scientific">Pogonophryne albipinna</name>
    <dbReference type="NCBI Taxonomy" id="1090488"/>
    <lineage>
        <taxon>Eukaryota</taxon>
        <taxon>Metazoa</taxon>
        <taxon>Chordata</taxon>
        <taxon>Craniata</taxon>
        <taxon>Vertebrata</taxon>
        <taxon>Euteleostomi</taxon>
        <taxon>Actinopterygii</taxon>
        <taxon>Neopterygii</taxon>
        <taxon>Teleostei</taxon>
        <taxon>Neoteleostei</taxon>
        <taxon>Acanthomorphata</taxon>
        <taxon>Eupercaria</taxon>
        <taxon>Perciformes</taxon>
        <taxon>Notothenioidei</taxon>
        <taxon>Pogonophryne</taxon>
    </lineage>
</organism>
<evidence type="ECO:0000313" key="1">
    <source>
        <dbReference type="EMBL" id="KAJ4931504.1"/>
    </source>
</evidence>
<feature type="non-terminal residue" evidence="1">
    <location>
        <position position="1"/>
    </location>
</feature>
<comment type="caution">
    <text evidence="1">The sequence shown here is derived from an EMBL/GenBank/DDBJ whole genome shotgun (WGS) entry which is preliminary data.</text>
</comment>
<reference evidence="1" key="1">
    <citation type="submission" date="2022-11" db="EMBL/GenBank/DDBJ databases">
        <title>Chromosome-level genome of Pogonophryne albipinna.</title>
        <authorList>
            <person name="Jo E."/>
        </authorList>
    </citation>
    <scope>NUCLEOTIDE SEQUENCE</scope>
    <source>
        <strain evidence="1">SGF0006</strain>
        <tissue evidence="1">Muscle</tissue>
    </source>
</reference>
<dbReference type="Proteomes" id="UP001219934">
    <property type="component" value="Unassembled WGS sequence"/>
</dbReference>
<dbReference type="AlphaFoldDB" id="A0AAD6FE84"/>
<feature type="non-terminal residue" evidence="1">
    <location>
        <position position="312"/>
    </location>
</feature>